<gene>
    <name evidence="2" type="ORF">Pmi06nite_75590</name>
</gene>
<dbReference type="RefSeq" id="WP_203957935.1">
    <property type="nucleotide sequence ID" value="NZ_BOOO01000047.1"/>
</dbReference>
<name>A0A8J3XAK2_9ACTN</name>
<dbReference type="SMART" id="SM00530">
    <property type="entry name" value="HTH_XRE"/>
    <property type="match status" value="1"/>
</dbReference>
<organism evidence="2 3">
    <name type="scientific">Planotetraspora mira</name>
    <dbReference type="NCBI Taxonomy" id="58121"/>
    <lineage>
        <taxon>Bacteria</taxon>
        <taxon>Bacillati</taxon>
        <taxon>Actinomycetota</taxon>
        <taxon>Actinomycetes</taxon>
        <taxon>Streptosporangiales</taxon>
        <taxon>Streptosporangiaceae</taxon>
        <taxon>Planotetraspora</taxon>
    </lineage>
</organism>
<dbReference type="InterPro" id="IPR001387">
    <property type="entry name" value="Cro/C1-type_HTH"/>
</dbReference>
<evidence type="ECO:0000259" key="1">
    <source>
        <dbReference type="PROSITE" id="PS50943"/>
    </source>
</evidence>
<keyword evidence="3" id="KW-1185">Reference proteome</keyword>
<dbReference type="Gene3D" id="1.10.260.40">
    <property type="entry name" value="lambda repressor-like DNA-binding domains"/>
    <property type="match status" value="1"/>
</dbReference>
<dbReference type="PANTHER" id="PTHR35010:SF2">
    <property type="entry name" value="BLL4672 PROTEIN"/>
    <property type="match status" value="1"/>
</dbReference>
<dbReference type="InterPro" id="IPR041413">
    <property type="entry name" value="MLTR_LBD"/>
</dbReference>
<dbReference type="Pfam" id="PF13560">
    <property type="entry name" value="HTH_31"/>
    <property type="match status" value="1"/>
</dbReference>
<reference evidence="2 3" key="1">
    <citation type="submission" date="2021-01" db="EMBL/GenBank/DDBJ databases">
        <title>Whole genome shotgun sequence of Planotetraspora mira NBRC 15435.</title>
        <authorList>
            <person name="Komaki H."/>
            <person name="Tamura T."/>
        </authorList>
    </citation>
    <scope>NUCLEOTIDE SEQUENCE [LARGE SCALE GENOMIC DNA]</scope>
    <source>
        <strain evidence="2 3">NBRC 15435</strain>
    </source>
</reference>
<dbReference type="PANTHER" id="PTHR35010">
    <property type="entry name" value="BLL4672 PROTEIN-RELATED"/>
    <property type="match status" value="1"/>
</dbReference>
<dbReference type="AlphaFoldDB" id="A0A8J3XAK2"/>
<evidence type="ECO:0000313" key="3">
    <source>
        <dbReference type="Proteomes" id="UP000650628"/>
    </source>
</evidence>
<dbReference type="InterPro" id="IPR010982">
    <property type="entry name" value="Lambda_DNA-bd_dom_sf"/>
</dbReference>
<protein>
    <submittedName>
        <fullName evidence="2">Transcriptional regulator</fullName>
    </submittedName>
</protein>
<dbReference type="PROSITE" id="PS50943">
    <property type="entry name" value="HTH_CROC1"/>
    <property type="match status" value="1"/>
</dbReference>
<sequence>MVRDELARFLRDRREGLRPGDVGLPAGPRRRTPGLRREEVADLACMSVDYYVRLEQARGPRPSPRILKSLAGALRLAPAERTHLFRLAGVAPESPAGPPREVRPYVDGLLRRVPETAVVVTAATYDVIAWNPLAEALLGNLRAQPNLARRRFLFRDEVLTTGHEEFGEFAVARLRAAADRYPHDTALAALLSELRSGSAEFNEIWATNPVCAPGHRTKTMTHPELGRLRINCDILITPDDDQQVVFMTADPGTPTARALRHLAAQVA</sequence>
<dbReference type="Gene3D" id="3.30.450.180">
    <property type="match status" value="1"/>
</dbReference>
<evidence type="ECO:0000313" key="2">
    <source>
        <dbReference type="EMBL" id="GII34117.1"/>
    </source>
</evidence>
<accession>A0A8J3XAK2</accession>
<comment type="caution">
    <text evidence="2">The sequence shown here is derived from an EMBL/GenBank/DDBJ whole genome shotgun (WGS) entry which is preliminary data.</text>
</comment>
<dbReference type="Proteomes" id="UP000650628">
    <property type="component" value="Unassembled WGS sequence"/>
</dbReference>
<dbReference type="GO" id="GO:0003677">
    <property type="term" value="F:DNA binding"/>
    <property type="evidence" value="ECO:0007669"/>
    <property type="project" value="InterPro"/>
</dbReference>
<dbReference type="CDD" id="cd00093">
    <property type="entry name" value="HTH_XRE"/>
    <property type="match status" value="1"/>
</dbReference>
<proteinExistence type="predicted"/>
<dbReference type="Pfam" id="PF17765">
    <property type="entry name" value="MLTR_LBD"/>
    <property type="match status" value="1"/>
</dbReference>
<dbReference type="SUPFAM" id="SSF47413">
    <property type="entry name" value="lambda repressor-like DNA-binding domains"/>
    <property type="match status" value="1"/>
</dbReference>
<dbReference type="EMBL" id="BOOO01000047">
    <property type="protein sequence ID" value="GII34117.1"/>
    <property type="molecule type" value="Genomic_DNA"/>
</dbReference>
<feature type="domain" description="HTH cro/C1-type" evidence="1">
    <location>
        <begin position="34"/>
        <end position="81"/>
    </location>
</feature>